<evidence type="ECO:0000313" key="1">
    <source>
        <dbReference type="EMBL" id="KAJ8616846.1"/>
    </source>
</evidence>
<gene>
    <name evidence="1" type="ORF">MRB53_036218</name>
</gene>
<comment type="caution">
    <text evidence="1">The sequence shown here is derived from an EMBL/GenBank/DDBJ whole genome shotgun (WGS) entry which is preliminary data.</text>
</comment>
<dbReference type="EMBL" id="CM056820">
    <property type="protein sequence ID" value="KAJ8616846.1"/>
    <property type="molecule type" value="Genomic_DNA"/>
</dbReference>
<organism evidence="1 2">
    <name type="scientific">Persea americana</name>
    <name type="common">Avocado</name>
    <dbReference type="NCBI Taxonomy" id="3435"/>
    <lineage>
        <taxon>Eukaryota</taxon>
        <taxon>Viridiplantae</taxon>
        <taxon>Streptophyta</taxon>
        <taxon>Embryophyta</taxon>
        <taxon>Tracheophyta</taxon>
        <taxon>Spermatophyta</taxon>
        <taxon>Magnoliopsida</taxon>
        <taxon>Magnoliidae</taxon>
        <taxon>Laurales</taxon>
        <taxon>Lauraceae</taxon>
        <taxon>Persea</taxon>
    </lineage>
</organism>
<evidence type="ECO:0000313" key="2">
    <source>
        <dbReference type="Proteomes" id="UP001234297"/>
    </source>
</evidence>
<reference evidence="1 2" key="1">
    <citation type="journal article" date="2022" name="Hortic Res">
        <title>A haplotype resolved chromosomal level avocado genome allows analysis of novel avocado genes.</title>
        <authorList>
            <person name="Nath O."/>
            <person name="Fletcher S.J."/>
            <person name="Hayward A."/>
            <person name="Shaw L.M."/>
            <person name="Masouleh A.K."/>
            <person name="Furtado A."/>
            <person name="Henry R.J."/>
            <person name="Mitter N."/>
        </authorList>
    </citation>
    <scope>NUCLEOTIDE SEQUENCE [LARGE SCALE GENOMIC DNA]</scope>
    <source>
        <strain evidence="2">cv. Hass</strain>
    </source>
</reference>
<dbReference type="Proteomes" id="UP001234297">
    <property type="component" value="Chromosome 12"/>
</dbReference>
<protein>
    <submittedName>
        <fullName evidence="1">Uncharacterized protein</fullName>
    </submittedName>
</protein>
<keyword evidence="2" id="KW-1185">Reference proteome</keyword>
<sequence length="138" mass="15074">MQLLMLVVLFSLLDLGSSSRIGCDQAAFSDPLTSTPIGSPCRCLFPMQVELDLEVAPFAVFPLVSELEIEIAAGMCLEQSQVRIMGAIGDSLDKGKTTLNIDLLPLGGRFDNTTANLTYERFWGKKEPINMTLFGDIK</sequence>
<proteinExistence type="predicted"/>
<accession>A0ACC2K6V4</accession>
<name>A0ACC2K6V4_PERAE</name>